<dbReference type="GO" id="GO:0005737">
    <property type="term" value="C:cytoplasm"/>
    <property type="evidence" value="ECO:0007669"/>
    <property type="project" value="UniProtKB-SubCell"/>
</dbReference>
<evidence type="ECO:0000256" key="5">
    <source>
        <dbReference type="ARBA" id="ARBA00022679"/>
    </source>
</evidence>
<dbReference type="InterPro" id="IPR033887">
    <property type="entry name" value="PTS_IIA_man"/>
</dbReference>
<keyword evidence="6" id="KW-0598">Phosphotransferase system</keyword>
<evidence type="ECO:0000313" key="10">
    <source>
        <dbReference type="Proteomes" id="UP000190837"/>
    </source>
</evidence>
<dbReference type="Pfam" id="PF03610">
    <property type="entry name" value="EIIA-man"/>
    <property type="match status" value="1"/>
</dbReference>
<accession>A0A1C3HNX1</accession>
<dbReference type="GO" id="GO:0009401">
    <property type="term" value="P:phosphoenolpyruvate-dependent sugar phosphotransferase system"/>
    <property type="evidence" value="ECO:0007669"/>
    <property type="project" value="UniProtKB-KW"/>
</dbReference>
<dbReference type="NCBIfam" id="NF040761">
    <property type="entry name" value="AgaF"/>
    <property type="match status" value="1"/>
</dbReference>
<evidence type="ECO:0000256" key="3">
    <source>
        <dbReference type="ARBA" id="ARBA00022490"/>
    </source>
</evidence>
<dbReference type="AlphaFoldDB" id="A0A1C3HNX1"/>
<dbReference type="PROSITE" id="PS51096">
    <property type="entry name" value="PTS_EIIA_TYPE_4"/>
    <property type="match status" value="1"/>
</dbReference>
<keyword evidence="3" id="KW-0963">Cytoplasm</keyword>
<proteinExistence type="predicted"/>
<dbReference type="Gene3D" id="3.40.50.510">
    <property type="entry name" value="Phosphotransferase system, mannose-type IIA component"/>
    <property type="match status" value="1"/>
</dbReference>
<dbReference type="GO" id="GO:0016301">
    <property type="term" value="F:kinase activity"/>
    <property type="evidence" value="ECO:0007669"/>
    <property type="project" value="UniProtKB-KW"/>
</dbReference>
<keyword evidence="5 9" id="KW-0808">Transferase</keyword>
<dbReference type="RefSeq" id="WP_079539603.1">
    <property type="nucleotide sequence ID" value="NZ_FKLO01000026.1"/>
</dbReference>
<evidence type="ECO:0000256" key="4">
    <source>
        <dbReference type="ARBA" id="ARBA00022597"/>
    </source>
</evidence>
<evidence type="ECO:0000256" key="1">
    <source>
        <dbReference type="ARBA" id="ARBA00004496"/>
    </source>
</evidence>
<gene>
    <name evidence="9" type="ORF">CHUV0807_0604</name>
</gene>
<dbReference type="Proteomes" id="UP000190837">
    <property type="component" value="Unassembled WGS sequence"/>
</dbReference>
<comment type="subcellular location">
    <subcellularLocation>
        <location evidence="1">Cytoplasm</location>
    </subcellularLocation>
</comment>
<dbReference type="CDD" id="cd00006">
    <property type="entry name" value="PTS_IIA_man"/>
    <property type="match status" value="1"/>
</dbReference>
<dbReference type="InterPro" id="IPR051471">
    <property type="entry name" value="Bacterial_PTS_sugar_comp"/>
</dbReference>
<dbReference type="PANTHER" id="PTHR33799:SF1">
    <property type="entry name" value="PTS SYSTEM MANNOSE-SPECIFIC EIIAB COMPONENT-RELATED"/>
    <property type="match status" value="1"/>
</dbReference>
<dbReference type="InterPro" id="IPR004701">
    <property type="entry name" value="PTS_EIIA_man-typ"/>
</dbReference>
<keyword evidence="7" id="KW-0418">Kinase</keyword>
<evidence type="ECO:0000256" key="2">
    <source>
        <dbReference type="ARBA" id="ARBA00022448"/>
    </source>
</evidence>
<dbReference type="EC" id="2.7.1.191" evidence="9"/>
<dbReference type="EMBL" id="FKLO01000026">
    <property type="protein sequence ID" value="SAY70493.1"/>
    <property type="molecule type" value="Genomic_DNA"/>
</dbReference>
<dbReference type="GO" id="GO:0016020">
    <property type="term" value="C:membrane"/>
    <property type="evidence" value="ECO:0007669"/>
    <property type="project" value="InterPro"/>
</dbReference>
<evidence type="ECO:0000259" key="8">
    <source>
        <dbReference type="PROSITE" id="PS51096"/>
    </source>
</evidence>
<protein>
    <submittedName>
        <fullName evidence="9">PTS system, N-acetylgalactosamine-and galactosamine-specific IIA component</fullName>
        <ecNumber evidence="9">2.7.1.191</ecNumber>
    </submittedName>
</protein>
<evidence type="ECO:0000313" key="9">
    <source>
        <dbReference type="EMBL" id="SAY70493.1"/>
    </source>
</evidence>
<keyword evidence="2" id="KW-0813">Transport</keyword>
<evidence type="ECO:0000256" key="7">
    <source>
        <dbReference type="ARBA" id="ARBA00022777"/>
    </source>
</evidence>
<reference evidence="10" key="1">
    <citation type="submission" date="2016-04" db="EMBL/GenBank/DDBJ databases">
        <authorList>
            <person name="Tagini F."/>
        </authorList>
    </citation>
    <scope>NUCLEOTIDE SEQUENCE [LARGE SCALE GENOMIC DNA]</scope>
    <source>
        <strain evidence="10">CHUV0807</strain>
    </source>
</reference>
<organism evidence="9 10">
    <name type="scientific">Cardiobacterium hominis</name>
    <dbReference type="NCBI Taxonomy" id="2718"/>
    <lineage>
        <taxon>Bacteria</taxon>
        <taxon>Pseudomonadati</taxon>
        <taxon>Pseudomonadota</taxon>
        <taxon>Gammaproteobacteria</taxon>
        <taxon>Cardiobacteriales</taxon>
        <taxon>Cardiobacteriaceae</taxon>
        <taxon>Cardiobacterium</taxon>
    </lineage>
</organism>
<dbReference type="PANTHER" id="PTHR33799">
    <property type="entry name" value="PTS PERMEASE-RELATED-RELATED"/>
    <property type="match status" value="1"/>
</dbReference>
<dbReference type="InterPro" id="IPR036662">
    <property type="entry name" value="PTS_EIIA_man-typ_sf"/>
</dbReference>
<sequence>MTAIIITGHGQFASGIHSALTLISGTSPDVHAVNFEEGDSPDALGEKLAKILKIYENDSVVIFTDIIGGAPFRQAALLASSRENIDVVYGTTLHMLVEATLEKDDYDAARALVAQLLENAREGIGSLSSYSRKAPPPPATEEGL</sequence>
<keyword evidence="4" id="KW-0762">Sugar transport</keyword>
<dbReference type="SUPFAM" id="SSF53062">
    <property type="entry name" value="PTS system fructose IIA component-like"/>
    <property type="match status" value="1"/>
</dbReference>
<evidence type="ECO:0000256" key="6">
    <source>
        <dbReference type="ARBA" id="ARBA00022683"/>
    </source>
</evidence>
<feature type="domain" description="PTS EIIA type-4" evidence="8">
    <location>
        <begin position="1"/>
        <end position="124"/>
    </location>
</feature>
<name>A0A1C3HNX1_9GAMM</name>